<dbReference type="InterPro" id="IPR002401">
    <property type="entry name" value="Cyt_P450_E_grp-I"/>
</dbReference>
<evidence type="ECO:0000256" key="8">
    <source>
        <dbReference type="RuleBase" id="RU000461"/>
    </source>
</evidence>
<dbReference type="Proteomes" id="UP001055439">
    <property type="component" value="Chromosome 8"/>
</dbReference>
<reference evidence="11" key="1">
    <citation type="submission" date="2022-05" db="EMBL/GenBank/DDBJ databases">
        <title>The Musa troglodytarum L. genome provides insights into the mechanism of non-climacteric behaviour and enrichment of carotenoids.</title>
        <authorList>
            <person name="Wang J."/>
        </authorList>
    </citation>
    <scope>NUCLEOTIDE SEQUENCE</scope>
    <source>
        <tissue evidence="11">Leaf</tissue>
    </source>
</reference>
<dbReference type="AlphaFoldDB" id="A0A9E7H4K6"/>
<keyword evidence="6 8" id="KW-0503">Monooxygenase</keyword>
<feature type="binding site" description="axial binding residue" evidence="7">
    <location>
        <position position="434"/>
    </location>
    <ligand>
        <name>heme</name>
        <dbReference type="ChEBI" id="CHEBI:30413"/>
    </ligand>
    <ligandPart>
        <name>Fe</name>
        <dbReference type="ChEBI" id="CHEBI:18248"/>
    </ligandPart>
</feature>
<dbReference type="InterPro" id="IPR017972">
    <property type="entry name" value="Cyt_P450_CS"/>
</dbReference>
<protein>
    <submittedName>
        <fullName evidence="11">Cytochrome P450</fullName>
    </submittedName>
</protein>
<keyword evidence="9" id="KW-0472">Membrane</keyword>
<dbReference type="CDD" id="cd11072">
    <property type="entry name" value="CYP71-like"/>
    <property type="match status" value="1"/>
</dbReference>
<feature type="signal peptide" evidence="10">
    <location>
        <begin position="1"/>
        <end position="18"/>
    </location>
</feature>
<evidence type="ECO:0000313" key="11">
    <source>
        <dbReference type="EMBL" id="URE27446.1"/>
    </source>
</evidence>
<dbReference type="PANTHER" id="PTHR47953:SF5">
    <property type="entry name" value="CYTOCHROME P450 71AV8-LIKE"/>
    <property type="match status" value="1"/>
</dbReference>
<evidence type="ECO:0000256" key="7">
    <source>
        <dbReference type="PIRSR" id="PIRSR602401-1"/>
    </source>
</evidence>
<gene>
    <name evidence="11" type="ORF">MUK42_18226</name>
</gene>
<evidence type="ECO:0000256" key="4">
    <source>
        <dbReference type="ARBA" id="ARBA00023002"/>
    </source>
</evidence>
<keyword evidence="9" id="KW-0812">Transmembrane</keyword>
<dbReference type="InterPro" id="IPR036396">
    <property type="entry name" value="Cyt_P450_sf"/>
</dbReference>
<keyword evidence="4 8" id="KW-0560">Oxidoreductase</keyword>
<comment type="similarity">
    <text evidence="1 8">Belongs to the cytochrome P450 family.</text>
</comment>
<dbReference type="EMBL" id="CP097510">
    <property type="protein sequence ID" value="URE27446.1"/>
    <property type="molecule type" value="Genomic_DNA"/>
</dbReference>
<dbReference type="GO" id="GO:0016705">
    <property type="term" value="F:oxidoreductase activity, acting on paired donors, with incorporation or reduction of molecular oxygen"/>
    <property type="evidence" value="ECO:0007669"/>
    <property type="project" value="InterPro"/>
</dbReference>
<organism evidence="11 12">
    <name type="scientific">Musa troglodytarum</name>
    <name type="common">fe'i banana</name>
    <dbReference type="NCBI Taxonomy" id="320322"/>
    <lineage>
        <taxon>Eukaryota</taxon>
        <taxon>Viridiplantae</taxon>
        <taxon>Streptophyta</taxon>
        <taxon>Embryophyta</taxon>
        <taxon>Tracheophyta</taxon>
        <taxon>Spermatophyta</taxon>
        <taxon>Magnoliopsida</taxon>
        <taxon>Liliopsida</taxon>
        <taxon>Zingiberales</taxon>
        <taxon>Musaceae</taxon>
        <taxon>Musa</taxon>
    </lineage>
</organism>
<proteinExistence type="inferred from homology"/>
<evidence type="ECO:0000256" key="9">
    <source>
        <dbReference type="SAM" id="Phobius"/>
    </source>
</evidence>
<sequence>MVVSTMLFLIIFIKKGFSKSEAQYPRPPPGPWRLPIIGCMHHLAGQIPFRAFRDLSLTYGGLMLVRIGQADFAVASSREAAQEILKNQDPNFAARPEHVLAQIVAYGCSDVVFSPYGPYWKQLRNICLVELLGTKRIRSSASIREEETLNLIREISTATQPINLREKLLRMSNAIISRAAIGARSTHQETFISVAREANDVFGRLYGVDMFRSLKLLHVLSGAKFKLQRIRRRLDKIFDDIVKEHEVKAKTTKGRQVAEVEEDIVDALLRLKDESELEVPMTMDGIKAVMLDMLVGGTENSSSLVEWAMSELMRNPKIMEQAQKEVMEELKGKNRLQEADVVELNYLKSIVKESLRLHPPLTLIPRMCRKTCEVLGYEIEAGTPVFVNAWAINRDPRYWEEAESFRPERFEVKSIDFKGANFEYLPFGAGRRICPGMGFGLATIYLSLAQLLLYFDWKLPDGRKPEELDMSETFGVTVTKKTELKLLATPRIPIPSTV</sequence>
<dbReference type="PANTHER" id="PTHR47953">
    <property type="entry name" value="OS08G0105600 PROTEIN"/>
    <property type="match status" value="1"/>
</dbReference>
<comment type="cofactor">
    <cofactor evidence="7">
        <name>heme</name>
        <dbReference type="ChEBI" id="CHEBI:30413"/>
    </cofactor>
</comment>
<keyword evidence="2 7" id="KW-0349">Heme</keyword>
<dbReference type="GO" id="GO:0005506">
    <property type="term" value="F:iron ion binding"/>
    <property type="evidence" value="ECO:0007669"/>
    <property type="project" value="InterPro"/>
</dbReference>
<evidence type="ECO:0000256" key="6">
    <source>
        <dbReference type="ARBA" id="ARBA00023033"/>
    </source>
</evidence>
<dbReference type="Gene3D" id="1.10.630.10">
    <property type="entry name" value="Cytochrome P450"/>
    <property type="match status" value="1"/>
</dbReference>
<keyword evidence="5 7" id="KW-0408">Iron</keyword>
<keyword evidence="12" id="KW-1185">Reference proteome</keyword>
<dbReference type="OrthoDB" id="1470350at2759"/>
<dbReference type="GO" id="GO:0020037">
    <property type="term" value="F:heme binding"/>
    <property type="evidence" value="ECO:0007669"/>
    <property type="project" value="InterPro"/>
</dbReference>
<evidence type="ECO:0000256" key="10">
    <source>
        <dbReference type="SAM" id="SignalP"/>
    </source>
</evidence>
<accession>A0A9E7H4K6</accession>
<evidence type="ECO:0000256" key="1">
    <source>
        <dbReference type="ARBA" id="ARBA00010617"/>
    </source>
</evidence>
<dbReference type="InterPro" id="IPR052306">
    <property type="entry name" value="CYP450_71D"/>
</dbReference>
<evidence type="ECO:0000256" key="2">
    <source>
        <dbReference type="ARBA" id="ARBA00022617"/>
    </source>
</evidence>
<feature type="transmembrane region" description="Helical" evidence="9">
    <location>
        <begin position="436"/>
        <end position="455"/>
    </location>
</feature>
<name>A0A9E7H4K6_9LILI</name>
<evidence type="ECO:0000256" key="3">
    <source>
        <dbReference type="ARBA" id="ARBA00022723"/>
    </source>
</evidence>
<keyword evidence="9" id="KW-1133">Transmembrane helix</keyword>
<dbReference type="PRINTS" id="PR00385">
    <property type="entry name" value="P450"/>
</dbReference>
<keyword evidence="10" id="KW-0732">Signal</keyword>
<dbReference type="FunFam" id="1.10.630.10:FF:000043">
    <property type="entry name" value="Cytochrome P450 99A2"/>
    <property type="match status" value="1"/>
</dbReference>
<dbReference type="GO" id="GO:0004497">
    <property type="term" value="F:monooxygenase activity"/>
    <property type="evidence" value="ECO:0007669"/>
    <property type="project" value="UniProtKB-KW"/>
</dbReference>
<dbReference type="Pfam" id="PF00067">
    <property type="entry name" value="p450"/>
    <property type="match status" value="1"/>
</dbReference>
<dbReference type="SUPFAM" id="SSF48264">
    <property type="entry name" value="Cytochrome P450"/>
    <property type="match status" value="1"/>
</dbReference>
<keyword evidence="3 7" id="KW-0479">Metal-binding</keyword>
<evidence type="ECO:0000256" key="5">
    <source>
        <dbReference type="ARBA" id="ARBA00023004"/>
    </source>
</evidence>
<dbReference type="InterPro" id="IPR001128">
    <property type="entry name" value="Cyt_P450"/>
</dbReference>
<feature type="chain" id="PRO_5039441142" evidence="10">
    <location>
        <begin position="19"/>
        <end position="498"/>
    </location>
</feature>
<dbReference type="PROSITE" id="PS00086">
    <property type="entry name" value="CYTOCHROME_P450"/>
    <property type="match status" value="1"/>
</dbReference>
<dbReference type="PRINTS" id="PR00463">
    <property type="entry name" value="EP450I"/>
</dbReference>
<evidence type="ECO:0000313" key="12">
    <source>
        <dbReference type="Proteomes" id="UP001055439"/>
    </source>
</evidence>